<keyword evidence="2" id="KW-1185">Reference proteome</keyword>
<dbReference type="Proteomes" id="UP000807306">
    <property type="component" value="Unassembled WGS sequence"/>
</dbReference>
<comment type="caution">
    <text evidence="1">The sequence shown here is derived from an EMBL/GenBank/DDBJ whole genome shotgun (WGS) entry which is preliminary data.</text>
</comment>
<evidence type="ECO:0000313" key="2">
    <source>
        <dbReference type="Proteomes" id="UP000807306"/>
    </source>
</evidence>
<dbReference type="EMBL" id="MU157826">
    <property type="protein sequence ID" value="KAF9534456.1"/>
    <property type="molecule type" value="Genomic_DNA"/>
</dbReference>
<reference evidence="1" key="1">
    <citation type="submission" date="2020-11" db="EMBL/GenBank/DDBJ databases">
        <authorList>
            <consortium name="DOE Joint Genome Institute"/>
            <person name="Ahrendt S."/>
            <person name="Riley R."/>
            <person name="Andreopoulos W."/>
            <person name="Labutti K."/>
            <person name="Pangilinan J."/>
            <person name="Ruiz-Duenas F.J."/>
            <person name="Barrasa J.M."/>
            <person name="Sanchez-Garcia M."/>
            <person name="Camarero S."/>
            <person name="Miyauchi S."/>
            <person name="Serrano A."/>
            <person name="Linde D."/>
            <person name="Babiker R."/>
            <person name="Drula E."/>
            <person name="Ayuso-Fernandez I."/>
            <person name="Pacheco R."/>
            <person name="Padilla G."/>
            <person name="Ferreira P."/>
            <person name="Barriuso J."/>
            <person name="Kellner H."/>
            <person name="Castanera R."/>
            <person name="Alfaro M."/>
            <person name="Ramirez L."/>
            <person name="Pisabarro A.G."/>
            <person name="Kuo A."/>
            <person name="Tritt A."/>
            <person name="Lipzen A."/>
            <person name="He G."/>
            <person name="Yan M."/>
            <person name="Ng V."/>
            <person name="Cullen D."/>
            <person name="Martin F."/>
            <person name="Rosso M.-N."/>
            <person name="Henrissat B."/>
            <person name="Hibbett D."/>
            <person name="Martinez A.T."/>
            <person name="Grigoriev I.V."/>
        </authorList>
    </citation>
    <scope>NUCLEOTIDE SEQUENCE</scope>
    <source>
        <strain evidence="1">CBS 506.95</strain>
    </source>
</reference>
<protein>
    <submittedName>
        <fullName evidence="1">Uncharacterized protein</fullName>
    </submittedName>
</protein>
<sequence length="220" mass="23777">MILPATDNNGILYLPDTICLAALKPLASIYEGAVKATLGLLLQVTQDSATGSVRTSPNDMAVEHDVTIPPPKSKSRQVSLLPCFVRHACALGEPINNYALQSLHRQESQEGFGRSAVPADRVLDEVCYIRKSALVVPKDTSASTTARQPAQLYAEPLTIITDLQEIVSVFVTQRKKALNQQRGRAIGLPLEDQVASAQQILLTGGLRIQQRSQIPNLAST</sequence>
<proteinExistence type="predicted"/>
<accession>A0A9P6ESI1</accession>
<name>A0A9P6ESI1_9AGAR</name>
<dbReference type="AlphaFoldDB" id="A0A9P6ESI1"/>
<organism evidence="1 2">
    <name type="scientific">Crepidotus variabilis</name>
    <dbReference type="NCBI Taxonomy" id="179855"/>
    <lineage>
        <taxon>Eukaryota</taxon>
        <taxon>Fungi</taxon>
        <taxon>Dikarya</taxon>
        <taxon>Basidiomycota</taxon>
        <taxon>Agaricomycotina</taxon>
        <taxon>Agaricomycetes</taxon>
        <taxon>Agaricomycetidae</taxon>
        <taxon>Agaricales</taxon>
        <taxon>Agaricineae</taxon>
        <taxon>Crepidotaceae</taxon>
        <taxon>Crepidotus</taxon>
    </lineage>
</organism>
<evidence type="ECO:0000313" key="1">
    <source>
        <dbReference type="EMBL" id="KAF9534456.1"/>
    </source>
</evidence>
<gene>
    <name evidence="1" type="ORF">CPB83DRAFT_831510</name>
</gene>